<evidence type="ECO:0000256" key="1">
    <source>
        <dbReference type="SAM" id="SignalP"/>
    </source>
</evidence>
<dbReference type="Proteomes" id="UP000078148">
    <property type="component" value="Chromosome"/>
</dbReference>
<keyword evidence="3" id="KW-1185">Reference proteome</keyword>
<protein>
    <recommendedName>
        <fullName evidence="4">Lipoprotein</fullName>
    </recommendedName>
</protein>
<feature type="signal peptide" evidence="1">
    <location>
        <begin position="1"/>
        <end position="25"/>
    </location>
</feature>
<dbReference type="PROSITE" id="PS51257">
    <property type="entry name" value="PROKAR_LIPOPROTEIN"/>
    <property type="match status" value="1"/>
</dbReference>
<proteinExistence type="predicted"/>
<organism evidence="2 3">
    <name type="scientific">Paenibacillus bovis</name>
    <dbReference type="NCBI Taxonomy" id="1616788"/>
    <lineage>
        <taxon>Bacteria</taxon>
        <taxon>Bacillati</taxon>
        <taxon>Bacillota</taxon>
        <taxon>Bacilli</taxon>
        <taxon>Bacillales</taxon>
        <taxon>Paenibacillaceae</taxon>
        <taxon>Paenibacillus</taxon>
    </lineage>
</organism>
<evidence type="ECO:0008006" key="4">
    <source>
        <dbReference type="Google" id="ProtNLM"/>
    </source>
</evidence>
<dbReference type="AlphaFoldDB" id="A0A172ZBM6"/>
<dbReference type="EMBL" id="CP013023">
    <property type="protein sequence ID" value="ANF94929.1"/>
    <property type="molecule type" value="Genomic_DNA"/>
</dbReference>
<gene>
    <name evidence="2" type="ORF">AR543_02020</name>
</gene>
<evidence type="ECO:0000313" key="2">
    <source>
        <dbReference type="EMBL" id="ANF94929.1"/>
    </source>
</evidence>
<evidence type="ECO:0000313" key="3">
    <source>
        <dbReference type="Proteomes" id="UP000078148"/>
    </source>
</evidence>
<name>A0A172ZBM6_9BACL</name>
<accession>A0A172ZBM6</accession>
<sequence length="221" mass="24324">MTNSFKKLGVLLTTAALGFSLVACSSNTSEAGQSTTNATVATTATAATPTRAEILAKPHEVIYETGKVTKENSEELRLASQKEAQKLYGDSKDLSDQIKLTLFDWWGNWKPDYESWLKIADGLYAQNGEITAIGGQTQKYSDYRLAMKTQRDQVDMEMGPIMNITVDGNTATLVYHMYLTPKAAPDKTFDTIVTEYNTFGEVDGKLMVTDLHLYTDGGGMF</sequence>
<feature type="chain" id="PRO_5039186794" description="Lipoprotein" evidence="1">
    <location>
        <begin position="26"/>
        <end position="221"/>
    </location>
</feature>
<reference evidence="2 3" key="2">
    <citation type="journal article" date="2016" name="Int. J. Syst. Evol. Microbiol.">
        <title>Paenibacillus bovis sp. nov., isolated from raw yak (Bos grunniens) milk.</title>
        <authorList>
            <person name="Gao C."/>
            <person name="Han J."/>
            <person name="Liu Z."/>
            <person name="Xu X."/>
            <person name="Hang F."/>
            <person name="Wu Z."/>
        </authorList>
    </citation>
    <scope>NUCLEOTIDE SEQUENCE [LARGE SCALE GENOMIC DNA]</scope>
    <source>
        <strain evidence="2 3">BD3526</strain>
    </source>
</reference>
<dbReference type="KEGG" id="pbv:AR543_02020"/>
<keyword evidence="1" id="KW-0732">Signal</keyword>
<dbReference type="OrthoDB" id="2593040at2"/>
<reference evidence="3" key="1">
    <citation type="submission" date="2015-10" db="EMBL/GenBank/DDBJ databases">
        <title>Genome of Paenibacillus bovis sp. nov.</title>
        <authorList>
            <person name="Wu Z."/>
            <person name="Gao C."/>
            <person name="Liu Z."/>
            <person name="Zheng H."/>
        </authorList>
    </citation>
    <scope>NUCLEOTIDE SEQUENCE [LARGE SCALE GENOMIC DNA]</scope>
    <source>
        <strain evidence="3">BD3526</strain>
    </source>
</reference>
<dbReference type="RefSeq" id="WP_060531391.1">
    <property type="nucleotide sequence ID" value="NZ_CP013023.1"/>
</dbReference>
<dbReference type="STRING" id="1616788.AR543_02020"/>